<keyword evidence="14" id="KW-1185">Reference proteome</keyword>
<feature type="domain" description="Thioester reductase (TE)" evidence="12">
    <location>
        <begin position="31"/>
        <end position="294"/>
    </location>
</feature>
<dbReference type="InterPro" id="IPR013120">
    <property type="entry name" value="FAR_NAD-bd"/>
</dbReference>
<keyword evidence="8" id="KW-0472">Membrane</keyword>
<evidence type="ECO:0000256" key="9">
    <source>
        <dbReference type="ARBA" id="ARBA00052530"/>
    </source>
</evidence>
<reference evidence="13 14" key="1">
    <citation type="submission" date="2023-03" db="EMBL/GenBank/DDBJ databases">
        <title>High recombination rates correlate with genetic variation in Cardiocondyla obscurior ants.</title>
        <authorList>
            <person name="Errbii M."/>
        </authorList>
    </citation>
    <scope>NUCLEOTIDE SEQUENCE [LARGE SCALE GENOMIC DNA]</scope>
    <source>
        <strain evidence="13">Alpha-2009</strain>
        <tissue evidence="13">Whole body</tissue>
    </source>
</reference>
<dbReference type="SUPFAM" id="SSF51735">
    <property type="entry name" value="NAD(P)-binding Rossmann-fold domains"/>
    <property type="match status" value="1"/>
</dbReference>
<dbReference type="Proteomes" id="UP001430953">
    <property type="component" value="Unassembled WGS sequence"/>
</dbReference>
<dbReference type="CDD" id="cd09071">
    <property type="entry name" value="FAR_C"/>
    <property type="match status" value="1"/>
</dbReference>
<organism evidence="13 14">
    <name type="scientific">Cardiocondyla obscurior</name>
    <dbReference type="NCBI Taxonomy" id="286306"/>
    <lineage>
        <taxon>Eukaryota</taxon>
        <taxon>Metazoa</taxon>
        <taxon>Ecdysozoa</taxon>
        <taxon>Arthropoda</taxon>
        <taxon>Hexapoda</taxon>
        <taxon>Insecta</taxon>
        <taxon>Pterygota</taxon>
        <taxon>Neoptera</taxon>
        <taxon>Endopterygota</taxon>
        <taxon>Hymenoptera</taxon>
        <taxon>Apocrita</taxon>
        <taxon>Aculeata</taxon>
        <taxon>Formicoidea</taxon>
        <taxon>Formicidae</taxon>
        <taxon>Myrmicinae</taxon>
        <taxon>Cardiocondyla</taxon>
    </lineage>
</organism>
<protein>
    <recommendedName>
        <fullName evidence="10">Fatty acyl-CoA reductase</fullName>
        <ecNumber evidence="10">1.2.1.84</ecNumber>
    </recommendedName>
</protein>
<keyword evidence="5 10" id="KW-0521">NADP</keyword>
<accession>A0AAW2FTM5</accession>
<dbReference type="PANTHER" id="PTHR11011">
    <property type="entry name" value="MALE STERILITY PROTEIN 2-RELATED"/>
    <property type="match status" value="1"/>
</dbReference>
<evidence type="ECO:0000259" key="12">
    <source>
        <dbReference type="Pfam" id="PF07993"/>
    </source>
</evidence>
<proteinExistence type="inferred from homology"/>
<dbReference type="CDD" id="cd05236">
    <property type="entry name" value="FAR-N_SDR_e"/>
    <property type="match status" value="1"/>
</dbReference>
<evidence type="ECO:0000259" key="11">
    <source>
        <dbReference type="Pfam" id="PF03015"/>
    </source>
</evidence>
<comment type="caution">
    <text evidence="13">The sequence shown here is derived from an EMBL/GenBank/DDBJ whole genome shotgun (WGS) entry which is preliminary data.</text>
</comment>
<comment type="function">
    <text evidence="10">Catalyzes the reduction of fatty acyl-CoA to fatty alcohols.</text>
</comment>
<feature type="domain" description="Fatty acyl-CoA reductase C-terminal" evidence="11">
    <location>
        <begin position="384"/>
        <end position="473"/>
    </location>
</feature>
<comment type="similarity">
    <text evidence="2 10">Belongs to the fatty acyl-CoA reductase family.</text>
</comment>
<evidence type="ECO:0000256" key="2">
    <source>
        <dbReference type="ARBA" id="ARBA00005928"/>
    </source>
</evidence>
<dbReference type="EMBL" id="JADYXP020000008">
    <property type="protein sequence ID" value="KAL0118733.1"/>
    <property type="molecule type" value="Genomic_DNA"/>
</dbReference>
<keyword evidence="6" id="KW-1133">Transmembrane helix</keyword>
<evidence type="ECO:0000256" key="10">
    <source>
        <dbReference type="RuleBase" id="RU363097"/>
    </source>
</evidence>
<evidence type="ECO:0000256" key="7">
    <source>
        <dbReference type="ARBA" id="ARBA00023098"/>
    </source>
</evidence>
<evidence type="ECO:0000313" key="14">
    <source>
        <dbReference type="Proteomes" id="UP001430953"/>
    </source>
</evidence>
<dbReference type="GO" id="GO:0016020">
    <property type="term" value="C:membrane"/>
    <property type="evidence" value="ECO:0007669"/>
    <property type="project" value="UniProtKB-SubCell"/>
</dbReference>
<dbReference type="PANTHER" id="PTHR11011:SF60">
    <property type="entry name" value="FATTY ACYL-COA REDUCTASE-RELATED"/>
    <property type="match status" value="1"/>
</dbReference>
<dbReference type="FunFam" id="3.40.50.720:FF:000143">
    <property type="entry name" value="Fatty acyl-CoA reductase"/>
    <property type="match status" value="1"/>
</dbReference>
<dbReference type="GO" id="GO:0102965">
    <property type="term" value="F:alcohol-forming long-chain fatty acyl-CoA reductase activity"/>
    <property type="evidence" value="ECO:0007669"/>
    <property type="project" value="UniProtKB-EC"/>
</dbReference>
<sequence length="491" mass="55906">MSDQTVECRAEKAKSEIAKFFSGSKVLITVGLGFMGKLLIEKLLRCCPNITMMYVFVRGKDGKNPHERLKQLVELSLYDKLKKDQPDFLKKIVVIESDLEATNLGLSQRDRDRLLDANVIFHGTTIIRSNQRLRTMANVNVRATKQILLLAREMSDLKAFVYLSTAFAHSPIRSVEEKHYPPPMETDELLSLLTVLNDKKLDSITPSLIDGWPNTFTFTKAIAEDTVLRYGGSMPVCIVRPSIVTSTWNEPIMGWADSVYGPIGLLVSSSLGLLRTIHCHTDKNLDFVPADYVTSCLIAAAWRTSSRNDRKEFEKDAQTGVVPDVEKIPVYNYVSSCQKPITWETFRNHVRIHGSKIPGVKNGRLQCMFWSSRLWVHKTLMCLFHLLPAVMVDGAVILTGRDSRWCKTYDLIHAHLSAASYFTTREWYFRNDAVVELWEVMSTADREIFEFDMSSFDWGEYIKRMAHGISDFVGRPPWDVVKEGLAEYVSL</sequence>
<dbReference type="InterPro" id="IPR026055">
    <property type="entry name" value="FAR"/>
</dbReference>
<keyword evidence="10" id="KW-0560">Oxidoreductase</keyword>
<keyword evidence="4" id="KW-0812">Transmembrane</keyword>
<dbReference type="GO" id="GO:0035336">
    <property type="term" value="P:long-chain fatty-acyl-CoA metabolic process"/>
    <property type="evidence" value="ECO:0007669"/>
    <property type="project" value="TreeGrafter"/>
</dbReference>
<dbReference type="Pfam" id="PF03015">
    <property type="entry name" value="Sterile"/>
    <property type="match status" value="1"/>
</dbReference>
<keyword evidence="3 10" id="KW-0444">Lipid biosynthesis</keyword>
<comment type="subcellular location">
    <subcellularLocation>
        <location evidence="1">Membrane</location>
        <topology evidence="1">Multi-pass membrane protein</topology>
    </subcellularLocation>
</comment>
<dbReference type="Pfam" id="PF07993">
    <property type="entry name" value="NAD_binding_4"/>
    <property type="match status" value="1"/>
</dbReference>
<name>A0AAW2FTM5_9HYME</name>
<dbReference type="GO" id="GO:0005777">
    <property type="term" value="C:peroxisome"/>
    <property type="evidence" value="ECO:0007669"/>
    <property type="project" value="TreeGrafter"/>
</dbReference>
<dbReference type="InterPro" id="IPR036291">
    <property type="entry name" value="NAD(P)-bd_dom_sf"/>
</dbReference>
<evidence type="ECO:0000256" key="8">
    <source>
        <dbReference type="ARBA" id="ARBA00023136"/>
    </source>
</evidence>
<dbReference type="EC" id="1.2.1.84" evidence="10"/>
<evidence type="ECO:0000256" key="1">
    <source>
        <dbReference type="ARBA" id="ARBA00004141"/>
    </source>
</evidence>
<dbReference type="Gene3D" id="3.40.50.720">
    <property type="entry name" value="NAD(P)-binding Rossmann-like Domain"/>
    <property type="match status" value="1"/>
</dbReference>
<dbReference type="InterPro" id="IPR033640">
    <property type="entry name" value="FAR_C"/>
</dbReference>
<evidence type="ECO:0000256" key="6">
    <source>
        <dbReference type="ARBA" id="ARBA00022989"/>
    </source>
</evidence>
<dbReference type="AlphaFoldDB" id="A0AAW2FTM5"/>
<evidence type="ECO:0000256" key="4">
    <source>
        <dbReference type="ARBA" id="ARBA00022692"/>
    </source>
</evidence>
<evidence type="ECO:0000256" key="5">
    <source>
        <dbReference type="ARBA" id="ARBA00022857"/>
    </source>
</evidence>
<dbReference type="GO" id="GO:0080019">
    <property type="term" value="F:alcohol-forming very long-chain fatty acyl-CoA reductase activity"/>
    <property type="evidence" value="ECO:0007669"/>
    <property type="project" value="InterPro"/>
</dbReference>
<evidence type="ECO:0000313" key="13">
    <source>
        <dbReference type="EMBL" id="KAL0118733.1"/>
    </source>
</evidence>
<keyword evidence="7 10" id="KW-0443">Lipid metabolism</keyword>
<evidence type="ECO:0000256" key="3">
    <source>
        <dbReference type="ARBA" id="ARBA00022516"/>
    </source>
</evidence>
<comment type="catalytic activity">
    <reaction evidence="9 10">
        <text>a long-chain fatty acyl-CoA + 2 NADPH + 2 H(+) = a long-chain primary fatty alcohol + 2 NADP(+) + CoA</text>
        <dbReference type="Rhea" id="RHEA:52716"/>
        <dbReference type="ChEBI" id="CHEBI:15378"/>
        <dbReference type="ChEBI" id="CHEBI:57287"/>
        <dbReference type="ChEBI" id="CHEBI:57783"/>
        <dbReference type="ChEBI" id="CHEBI:58349"/>
        <dbReference type="ChEBI" id="CHEBI:77396"/>
        <dbReference type="ChEBI" id="CHEBI:83139"/>
        <dbReference type="EC" id="1.2.1.84"/>
    </reaction>
</comment>
<gene>
    <name evidence="13" type="ORF">PUN28_009421</name>
</gene>